<name>A0A261UZS4_9BORD</name>
<gene>
    <name evidence="1" type="ORF">CAL28_04990</name>
</gene>
<dbReference type="PANTHER" id="PTHR43857:SF1">
    <property type="entry name" value="YJGH FAMILY PROTEIN"/>
    <property type="match status" value="1"/>
</dbReference>
<dbReference type="CDD" id="cd00448">
    <property type="entry name" value="YjgF_YER057c_UK114_family"/>
    <property type="match status" value="1"/>
</dbReference>
<dbReference type="AlphaFoldDB" id="A0A261UZS4"/>
<dbReference type="Pfam" id="PF01042">
    <property type="entry name" value="Ribonuc_L-PSP"/>
    <property type="match status" value="1"/>
</dbReference>
<dbReference type="RefSeq" id="WP_094840250.1">
    <property type="nucleotide sequence ID" value="NZ_NEVS01000001.1"/>
</dbReference>
<dbReference type="InterPro" id="IPR035959">
    <property type="entry name" value="RutC-like_sf"/>
</dbReference>
<dbReference type="PANTHER" id="PTHR43857">
    <property type="entry name" value="BLR7761 PROTEIN"/>
    <property type="match status" value="1"/>
</dbReference>
<accession>A0A261UZS4</accession>
<dbReference type="SUPFAM" id="SSF55298">
    <property type="entry name" value="YjgF-like"/>
    <property type="match status" value="3"/>
</dbReference>
<dbReference type="OrthoDB" id="8655901at2"/>
<evidence type="ECO:0000313" key="2">
    <source>
        <dbReference type="Proteomes" id="UP000215767"/>
    </source>
</evidence>
<protein>
    <recommendedName>
        <fullName evidence="3">RidA family protein</fullName>
    </recommendedName>
</protein>
<dbReference type="InterPro" id="IPR006175">
    <property type="entry name" value="YjgF/YER057c/UK114"/>
</dbReference>
<evidence type="ECO:0000313" key="1">
    <source>
        <dbReference type="EMBL" id="OZI67057.1"/>
    </source>
</evidence>
<organism evidence="1 2">
    <name type="scientific">Bordetella genomosp. 11</name>
    <dbReference type="NCBI Taxonomy" id="1416808"/>
    <lineage>
        <taxon>Bacteria</taxon>
        <taxon>Pseudomonadati</taxon>
        <taxon>Pseudomonadota</taxon>
        <taxon>Betaproteobacteria</taxon>
        <taxon>Burkholderiales</taxon>
        <taxon>Alcaligenaceae</taxon>
        <taxon>Bordetella</taxon>
    </lineage>
</organism>
<evidence type="ECO:0008006" key="3">
    <source>
        <dbReference type="Google" id="ProtNLM"/>
    </source>
</evidence>
<dbReference type="EMBL" id="NEVS01000001">
    <property type="protein sequence ID" value="OZI67057.1"/>
    <property type="molecule type" value="Genomic_DNA"/>
</dbReference>
<keyword evidence="2" id="KW-1185">Reference proteome</keyword>
<dbReference type="Gene3D" id="3.30.1330.40">
    <property type="entry name" value="RutC-like"/>
    <property type="match status" value="3"/>
</dbReference>
<proteinExistence type="predicted"/>
<reference evidence="2" key="1">
    <citation type="submission" date="2017-05" db="EMBL/GenBank/DDBJ databases">
        <title>Complete and WGS of Bordetella genogroups.</title>
        <authorList>
            <person name="Spilker T."/>
            <person name="Lipuma J."/>
        </authorList>
    </citation>
    <scope>NUCLEOTIDE SEQUENCE [LARGE SCALE GENOMIC DNA]</scope>
    <source>
        <strain evidence="2">AU8856</strain>
    </source>
</reference>
<sequence>MTFQRYGVRRYGNGDIIHVPFVRAGNWVFGTGLRAVLPNGLADPAVLRADHPLGRPPQAQREAQAIFDAMRLHLQEAGSGMDRVARLDQYYPDASHVDPYHVARKQALAGQVAPSTSVIVDGLLNLDVSMDVQVMAATAASGYAAQVAGTGQLNVPRTSGYAPCLRMGDMIFVAGQLARDGSGNIAAEARVPDGQMWNGTRIKLETDYLVGKRLVPALEASGSRLDLVLKAQVYLSHDEDLAAFWQSWSRAFDGRVPPTTVVPVRHPAFGTRDATIEINLVAAHASAAGRVRDIDCDVSLIAPDMLPARVFDGVLFVAGLMAVEDGGLCPGARPQPGAPYYGDPVHAQAADILEKAQVIFAAAGTDLGRVVRALHFHTDLKDFRRSYMAWDPSLRRAGLPFSAMQVADRLFLPGAAVIMDLWGYVP</sequence>
<comment type="caution">
    <text evidence="1">The sequence shown here is derived from an EMBL/GenBank/DDBJ whole genome shotgun (WGS) entry which is preliminary data.</text>
</comment>
<dbReference type="Proteomes" id="UP000215767">
    <property type="component" value="Unassembled WGS sequence"/>
</dbReference>